<keyword evidence="4" id="KW-0547">Nucleotide-binding</keyword>
<reference evidence="6" key="1">
    <citation type="journal article" date="2015" name="Nature">
        <title>Complex archaea that bridge the gap between prokaryotes and eukaryotes.</title>
        <authorList>
            <person name="Spang A."/>
            <person name="Saw J.H."/>
            <person name="Jorgensen S.L."/>
            <person name="Zaremba-Niedzwiedzka K."/>
            <person name="Martijn J."/>
            <person name="Lind A.E."/>
            <person name="van Eijk R."/>
            <person name="Schleper C."/>
            <person name="Guy L."/>
            <person name="Ettema T.J."/>
        </authorList>
    </citation>
    <scope>NUCLEOTIDE SEQUENCE</scope>
</reference>
<keyword evidence="3" id="KW-0540">Nuclease</keyword>
<dbReference type="GO" id="GO:0110001">
    <property type="term" value="C:toxin-antitoxin complex"/>
    <property type="evidence" value="ECO:0007669"/>
    <property type="project" value="InterPro"/>
</dbReference>
<keyword evidence="2" id="KW-1277">Toxin-antitoxin system</keyword>
<evidence type="ECO:0000256" key="4">
    <source>
        <dbReference type="ARBA" id="ARBA00022741"/>
    </source>
</evidence>
<evidence type="ECO:0000256" key="3">
    <source>
        <dbReference type="ARBA" id="ARBA00022722"/>
    </source>
</evidence>
<protein>
    <recommendedName>
        <fullName evidence="7">DUF86 domain-containing protein</fullName>
    </recommendedName>
</protein>
<evidence type="ECO:0000256" key="5">
    <source>
        <dbReference type="ARBA" id="ARBA00022801"/>
    </source>
</evidence>
<dbReference type="InterPro" id="IPR008201">
    <property type="entry name" value="HepT-like"/>
</dbReference>
<comment type="caution">
    <text evidence="6">The sequence shown here is derived from an EMBL/GenBank/DDBJ whole genome shotgun (WGS) entry which is preliminary data.</text>
</comment>
<dbReference type="GO" id="GO:0004540">
    <property type="term" value="F:RNA nuclease activity"/>
    <property type="evidence" value="ECO:0007669"/>
    <property type="project" value="InterPro"/>
</dbReference>
<dbReference type="GO" id="GO:0016787">
    <property type="term" value="F:hydrolase activity"/>
    <property type="evidence" value="ECO:0007669"/>
    <property type="project" value="UniProtKB-KW"/>
</dbReference>
<evidence type="ECO:0000256" key="2">
    <source>
        <dbReference type="ARBA" id="ARBA00022649"/>
    </source>
</evidence>
<name>A0A0F9LD05_9ZZZZ</name>
<dbReference type="EMBL" id="LAZR01006554">
    <property type="protein sequence ID" value="KKM91303.1"/>
    <property type="molecule type" value="Genomic_DNA"/>
</dbReference>
<proteinExistence type="predicted"/>
<dbReference type="Pfam" id="PF01934">
    <property type="entry name" value="HepT-like"/>
    <property type="match status" value="1"/>
</dbReference>
<evidence type="ECO:0008006" key="7">
    <source>
        <dbReference type="Google" id="ProtNLM"/>
    </source>
</evidence>
<sequence>MSKRGVIEILSDIKEVISRIKKYVTALNFDQFLKDIKTQDAIVRNFEIIGEAVKLLPDNLKNKSESISWNKIASIRDRLIHQYFGVNYEII</sequence>
<evidence type="ECO:0000256" key="1">
    <source>
        <dbReference type="ARBA" id="ARBA00022553"/>
    </source>
</evidence>
<dbReference type="PANTHER" id="PTHR34139:SF1">
    <property type="entry name" value="RNASE MJ1380-RELATED"/>
    <property type="match status" value="1"/>
</dbReference>
<dbReference type="GO" id="GO:0000166">
    <property type="term" value="F:nucleotide binding"/>
    <property type="evidence" value="ECO:0007669"/>
    <property type="project" value="UniProtKB-KW"/>
</dbReference>
<evidence type="ECO:0000313" key="6">
    <source>
        <dbReference type="EMBL" id="KKM91303.1"/>
    </source>
</evidence>
<accession>A0A0F9LD05</accession>
<gene>
    <name evidence="6" type="ORF">LCGC14_1229920</name>
</gene>
<dbReference type="AlphaFoldDB" id="A0A0F9LD05"/>
<organism evidence="6">
    <name type="scientific">marine sediment metagenome</name>
    <dbReference type="NCBI Taxonomy" id="412755"/>
    <lineage>
        <taxon>unclassified sequences</taxon>
        <taxon>metagenomes</taxon>
        <taxon>ecological metagenomes</taxon>
    </lineage>
</organism>
<keyword evidence="5" id="KW-0378">Hydrolase</keyword>
<keyword evidence="1" id="KW-0597">Phosphoprotein</keyword>
<dbReference type="PANTHER" id="PTHR34139">
    <property type="entry name" value="UPF0331 PROTEIN MJ0127"/>
    <property type="match status" value="1"/>
</dbReference>
<dbReference type="InterPro" id="IPR051813">
    <property type="entry name" value="HepT_RNase_toxin"/>
</dbReference>